<sequence length="370" mass="42535">MMNKNNANKFLTLQSRSKAMLLALSALLIMANLYVFSETRQLARSYSEQQNQATWFLFQLTKEFSSLVSVTPFAMENEQYRKKTELGYELTWSRFDLLLNAQEADSFMQLAGARDFFSDLFQRYIRLEPELWQLKTQSQAALLAKHLELIYQDMINYVNINFRIKSPIYQQQMEQARLLNQTQLFLMSLLVVCAILVGYVLHLESNYNKHLALTDALTKIKNRLAMTEEINQRIESQTPFTVCLLDLNGFKQINDQYGHQAGDIALQTMAQRFNCAEHNPLCQAYRMGGDEFALLLPQQPPAEMEQALNAILNCFDEEISISPEVSVALSASLGLATYPNQGNTFSELLKTADTNMYQMKFATQKRSMQH</sequence>
<evidence type="ECO:0000256" key="2">
    <source>
        <dbReference type="SAM" id="Phobius"/>
    </source>
</evidence>
<dbReference type="Proteomes" id="UP000004605">
    <property type="component" value="Unassembled WGS sequence"/>
</dbReference>
<reference evidence="4 5" key="1">
    <citation type="journal article" date="2012" name="Int. J. Syst. Evol. Microbiol.">
        <title>Vibrio caribbeanicus sp. nov., isolated from the marine sponge Scleritoderma cyanea.</title>
        <authorList>
            <person name="Hoffmann M."/>
            <person name="Monday S.R."/>
            <person name="Allard M.W."/>
            <person name="Strain E.A."/>
            <person name="Whittaker P."/>
            <person name="Naum M."/>
            <person name="McCarthy P.J."/>
            <person name="Lopez J.V."/>
            <person name="Fischer M."/>
            <person name="Brown E.W."/>
        </authorList>
    </citation>
    <scope>NUCLEOTIDE SEQUENCE [LARGE SCALE GENOMIC DNA]</scope>
    <source>
        <strain evidence="4 5">ATCC 700023</strain>
    </source>
</reference>
<organism evidence="4 5">
    <name type="scientific">Vibrio ichthyoenteri ATCC 700023</name>
    <dbReference type="NCBI Taxonomy" id="870968"/>
    <lineage>
        <taxon>Bacteria</taxon>
        <taxon>Pseudomonadati</taxon>
        <taxon>Pseudomonadota</taxon>
        <taxon>Gammaproteobacteria</taxon>
        <taxon>Vibrionales</taxon>
        <taxon>Vibrionaceae</taxon>
        <taxon>Vibrio</taxon>
    </lineage>
</organism>
<dbReference type="SMART" id="SM00267">
    <property type="entry name" value="GGDEF"/>
    <property type="match status" value="1"/>
</dbReference>
<dbReference type="AlphaFoldDB" id="F9S0F7"/>
<keyword evidence="5" id="KW-1185">Reference proteome</keyword>
<keyword evidence="2" id="KW-0472">Membrane</keyword>
<keyword evidence="2" id="KW-0812">Transmembrane</keyword>
<dbReference type="CDD" id="cd01949">
    <property type="entry name" value="GGDEF"/>
    <property type="match status" value="1"/>
</dbReference>
<dbReference type="GO" id="GO:0005886">
    <property type="term" value="C:plasma membrane"/>
    <property type="evidence" value="ECO:0007669"/>
    <property type="project" value="TreeGrafter"/>
</dbReference>
<feature type="transmembrane region" description="Helical" evidence="2">
    <location>
        <begin position="184"/>
        <end position="201"/>
    </location>
</feature>
<evidence type="ECO:0000259" key="3">
    <source>
        <dbReference type="PROSITE" id="PS50887"/>
    </source>
</evidence>
<dbReference type="InterPro" id="IPR029787">
    <property type="entry name" value="Nucleotide_cyclase"/>
</dbReference>
<protein>
    <recommendedName>
        <fullName evidence="1">diguanylate cyclase</fullName>
        <ecNumber evidence="1">2.7.7.65</ecNumber>
    </recommendedName>
</protein>
<dbReference type="PANTHER" id="PTHR45138:SF24">
    <property type="entry name" value="DIGUANYLATE CYCLASE DGCC-RELATED"/>
    <property type="match status" value="1"/>
</dbReference>
<gene>
    <name evidence="4" type="ORF">VII00023_16385</name>
</gene>
<dbReference type="SUPFAM" id="SSF55073">
    <property type="entry name" value="Nucleotide cyclase"/>
    <property type="match status" value="1"/>
</dbReference>
<feature type="domain" description="GGDEF" evidence="3">
    <location>
        <begin position="238"/>
        <end position="370"/>
    </location>
</feature>
<dbReference type="Pfam" id="PF00990">
    <property type="entry name" value="GGDEF"/>
    <property type="match status" value="1"/>
</dbReference>
<evidence type="ECO:0000313" key="4">
    <source>
        <dbReference type="EMBL" id="EGU43427.1"/>
    </source>
</evidence>
<dbReference type="OrthoDB" id="5623595at2"/>
<proteinExistence type="predicted"/>
<dbReference type="EC" id="2.7.7.65" evidence="1"/>
<evidence type="ECO:0000313" key="5">
    <source>
        <dbReference type="Proteomes" id="UP000004605"/>
    </source>
</evidence>
<dbReference type="GO" id="GO:1902201">
    <property type="term" value="P:negative regulation of bacterial-type flagellum-dependent cell motility"/>
    <property type="evidence" value="ECO:0007669"/>
    <property type="project" value="TreeGrafter"/>
</dbReference>
<dbReference type="GO" id="GO:0043709">
    <property type="term" value="P:cell adhesion involved in single-species biofilm formation"/>
    <property type="evidence" value="ECO:0007669"/>
    <property type="project" value="TreeGrafter"/>
</dbReference>
<dbReference type="InterPro" id="IPR050469">
    <property type="entry name" value="Diguanylate_Cyclase"/>
</dbReference>
<dbReference type="EMBL" id="AFWF01000086">
    <property type="protein sequence ID" value="EGU43427.1"/>
    <property type="molecule type" value="Genomic_DNA"/>
</dbReference>
<dbReference type="PANTHER" id="PTHR45138">
    <property type="entry name" value="REGULATORY COMPONENTS OF SENSORY TRANSDUCTION SYSTEM"/>
    <property type="match status" value="1"/>
</dbReference>
<accession>F9S0F7</accession>
<comment type="caution">
    <text evidence="4">The sequence shown here is derived from an EMBL/GenBank/DDBJ whole genome shotgun (WGS) entry which is preliminary data.</text>
</comment>
<dbReference type="GO" id="GO:0052621">
    <property type="term" value="F:diguanylate cyclase activity"/>
    <property type="evidence" value="ECO:0007669"/>
    <property type="project" value="UniProtKB-EC"/>
</dbReference>
<evidence type="ECO:0000256" key="1">
    <source>
        <dbReference type="ARBA" id="ARBA00012528"/>
    </source>
</evidence>
<dbReference type="PROSITE" id="PS50887">
    <property type="entry name" value="GGDEF"/>
    <property type="match status" value="1"/>
</dbReference>
<dbReference type="InterPro" id="IPR043128">
    <property type="entry name" value="Rev_trsase/Diguanyl_cyclase"/>
</dbReference>
<dbReference type="InterPro" id="IPR000160">
    <property type="entry name" value="GGDEF_dom"/>
</dbReference>
<dbReference type="NCBIfam" id="TIGR00254">
    <property type="entry name" value="GGDEF"/>
    <property type="match status" value="1"/>
</dbReference>
<keyword evidence="2" id="KW-1133">Transmembrane helix</keyword>
<dbReference type="Gene3D" id="3.30.70.270">
    <property type="match status" value="1"/>
</dbReference>
<name>F9S0F7_9VIBR</name>